<dbReference type="Proteomes" id="UP000242638">
    <property type="component" value="Unassembled WGS sequence"/>
</dbReference>
<feature type="domain" description="Pyrin" evidence="3">
    <location>
        <begin position="1"/>
        <end position="99"/>
    </location>
</feature>
<dbReference type="SMART" id="SM00589">
    <property type="entry name" value="PRY"/>
    <property type="match status" value="1"/>
</dbReference>
<reference evidence="4" key="3">
    <citation type="submission" date="2025-09" db="UniProtKB">
        <authorList>
            <consortium name="Ensembl"/>
        </authorList>
    </citation>
    <scope>IDENTIFICATION</scope>
    <source>
        <strain evidence="4">Guanapo</strain>
    </source>
</reference>
<dbReference type="Gene3D" id="2.60.120.920">
    <property type="match status" value="1"/>
</dbReference>
<dbReference type="GeneTree" id="ENSGT01040000240400"/>
<dbReference type="PROSITE" id="PS50188">
    <property type="entry name" value="B302_SPRY"/>
    <property type="match status" value="1"/>
</dbReference>
<dbReference type="SMART" id="SM01289">
    <property type="entry name" value="PYRIN"/>
    <property type="match status" value="1"/>
</dbReference>
<dbReference type="InterPro" id="IPR004020">
    <property type="entry name" value="DAPIN"/>
</dbReference>
<name>A0A3P9P750_POERE</name>
<feature type="domain" description="B30.2/SPRY" evidence="2">
    <location>
        <begin position="276"/>
        <end position="473"/>
    </location>
</feature>
<dbReference type="SMART" id="SM00449">
    <property type="entry name" value="SPRY"/>
    <property type="match status" value="1"/>
</dbReference>
<dbReference type="InterPro" id="IPR043136">
    <property type="entry name" value="B30.2/SPRY_sf"/>
</dbReference>
<evidence type="ECO:0000313" key="5">
    <source>
        <dbReference type="Proteomes" id="UP000242638"/>
    </source>
</evidence>
<accession>A0A3P9P750</accession>
<feature type="compositionally biased region" description="Polar residues" evidence="1">
    <location>
        <begin position="252"/>
        <end position="266"/>
    </location>
</feature>
<dbReference type="InterPro" id="IPR003877">
    <property type="entry name" value="SPRY_dom"/>
</dbReference>
<dbReference type="Bgee" id="ENSPREG00000011964">
    <property type="expression patterns" value="Expressed in caudal fin"/>
</dbReference>
<evidence type="ECO:0000313" key="4">
    <source>
        <dbReference type="Ensembl" id="ENSPREP00000017686.1"/>
    </source>
</evidence>
<dbReference type="SUPFAM" id="SSF47986">
    <property type="entry name" value="DEATH domain"/>
    <property type="match status" value="1"/>
</dbReference>
<organism evidence="4 5">
    <name type="scientific">Poecilia reticulata</name>
    <name type="common">Guppy</name>
    <name type="synonym">Acanthophacelus reticulatus</name>
    <dbReference type="NCBI Taxonomy" id="8081"/>
    <lineage>
        <taxon>Eukaryota</taxon>
        <taxon>Metazoa</taxon>
        <taxon>Chordata</taxon>
        <taxon>Craniata</taxon>
        <taxon>Vertebrata</taxon>
        <taxon>Euteleostomi</taxon>
        <taxon>Actinopterygii</taxon>
        <taxon>Neopterygii</taxon>
        <taxon>Teleostei</taxon>
        <taxon>Neoteleostei</taxon>
        <taxon>Acanthomorphata</taxon>
        <taxon>Ovalentaria</taxon>
        <taxon>Atherinomorphae</taxon>
        <taxon>Cyprinodontiformes</taxon>
        <taxon>Poeciliidae</taxon>
        <taxon>Poeciliinae</taxon>
        <taxon>Poecilia</taxon>
    </lineage>
</organism>
<dbReference type="Pfam" id="PF00622">
    <property type="entry name" value="SPRY"/>
    <property type="match status" value="1"/>
</dbReference>
<dbReference type="PANTHER" id="PTHR24103">
    <property type="entry name" value="E3 UBIQUITIN-PROTEIN LIGASE TRIM"/>
    <property type="match status" value="1"/>
</dbReference>
<dbReference type="InterPro" id="IPR006574">
    <property type="entry name" value="PRY"/>
</dbReference>
<keyword evidence="5" id="KW-1185">Reference proteome</keyword>
<dbReference type="PROSITE" id="PS50824">
    <property type="entry name" value="DAPIN"/>
    <property type="match status" value="1"/>
</dbReference>
<feature type="region of interest" description="Disordered" evidence="1">
    <location>
        <begin position="240"/>
        <end position="271"/>
    </location>
</feature>
<evidence type="ECO:0000259" key="3">
    <source>
        <dbReference type="PROSITE" id="PS50824"/>
    </source>
</evidence>
<reference evidence="5" key="1">
    <citation type="submission" date="2013-11" db="EMBL/GenBank/DDBJ databases">
        <title>The genomic landscape of the Guanapo guppy.</title>
        <authorList>
            <person name="Kuenstner A."/>
            <person name="Dreyer C."/>
        </authorList>
    </citation>
    <scope>NUCLEOTIDE SEQUENCE</scope>
    <source>
        <strain evidence="5">Guanapo</strain>
    </source>
</reference>
<dbReference type="CDD" id="cd13733">
    <property type="entry name" value="SPRY_PRY_C-I_1"/>
    <property type="match status" value="1"/>
</dbReference>
<dbReference type="Pfam" id="PF13765">
    <property type="entry name" value="PRY"/>
    <property type="match status" value="1"/>
</dbReference>
<feature type="region of interest" description="Disordered" evidence="1">
    <location>
        <begin position="177"/>
        <end position="218"/>
    </location>
</feature>
<dbReference type="PRINTS" id="PR01407">
    <property type="entry name" value="BUTYPHLNCDUF"/>
</dbReference>
<dbReference type="InterPro" id="IPR013320">
    <property type="entry name" value="ConA-like_dom_sf"/>
</dbReference>
<dbReference type="InterPro" id="IPR003879">
    <property type="entry name" value="Butyrophylin_SPRY"/>
</dbReference>
<dbReference type="Gene3D" id="1.10.533.10">
    <property type="entry name" value="Death Domain, Fas"/>
    <property type="match status" value="1"/>
</dbReference>
<protein>
    <submittedName>
        <fullName evidence="4">E3 ubiquitin-protein ligase TRIM21-like</fullName>
    </submittedName>
</protein>
<sequence length="473" mass="54049">MASPTGDGPKMKAEDVLHALEDLSREEFDKFKWYLHQPESLPGVQPIRKTQLEGAEGINIVDLMVQTYTLNRCLEVTTTILEKINRNDLLEKLRCHENPENKMCPLHKKPLNLMSSDGKTLVCRFCSLSDYKQFIPQSMGYRGFMTESEIQEKIKMREEKIHQVKELMKIRKEAAEKYKAERGQNEEESAEDQKMETSEGGQKEPNIEDEQETTEKEAEEFIKAQEQEIAELLKRSCEVTQSDSSVKDDPPNETQGEETAQTSSYQEKVKRRLPRLKDTVKKLLELERVRQHAVDVTLDPDTAHPKLILSRDGKQVKHGNVRKKLPDNPKRFTVFANVLGQQSFSSGKFYFEVQVKGKTHWDVGVASESVDRKGEINVCIEDGIWAFVLRDGNQYSTGEDTTCLFPLHPGPEKVGVFVDYDQGLVSFYDADTADLICSFTGCDFNEKLYPYFSPYLNYGGTNSDPLIICPVHR</sequence>
<dbReference type="CDD" id="cd08321">
    <property type="entry name" value="Pyrin_ASC-like"/>
    <property type="match status" value="1"/>
</dbReference>
<feature type="compositionally biased region" description="Basic and acidic residues" evidence="1">
    <location>
        <begin position="177"/>
        <end position="206"/>
    </location>
</feature>
<reference evidence="4" key="2">
    <citation type="submission" date="2025-08" db="UniProtKB">
        <authorList>
            <consortium name="Ensembl"/>
        </authorList>
    </citation>
    <scope>IDENTIFICATION</scope>
    <source>
        <strain evidence="4">Guanapo</strain>
    </source>
</reference>
<dbReference type="OMA" id="GEINVCI"/>
<dbReference type="InterPro" id="IPR050143">
    <property type="entry name" value="TRIM/RBCC"/>
</dbReference>
<dbReference type="SUPFAM" id="SSF49899">
    <property type="entry name" value="Concanavalin A-like lectins/glucanases"/>
    <property type="match status" value="1"/>
</dbReference>
<proteinExistence type="predicted"/>
<dbReference type="InterPro" id="IPR011029">
    <property type="entry name" value="DEATH-like_dom_sf"/>
</dbReference>
<dbReference type="Pfam" id="PF02758">
    <property type="entry name" value="PYRIN"/>
    <property type="match status" value="1"/>
</dbReference>
<dbReference type="AlphaFoldDB" id="A0A3P9P750"/>
<dbReference type="InterPro" id="IPR001870">
    <property type="entry name" value="B30.2/SPRY"/>
</dbReference>
<dbReference type="FunFam" id="2.60.120.920:FF:000004">
    <property type="entry name" value="Butyrophilin subfamily 1 member A1"/>
    <property type="match status" value="1"/>
</dbReference>
<evidence type="ECO:0000259" key="2">
    <source>
        <dbReference type="PROSITE" id="PS50188"/>
    </source>
</evidence>
<evidence type="ECO:0000256" key="1">
    <source>
        <dbReference type="SAM" id="MobiDB-lite"/>
    </source>
</evidence>
<dbReference type="Ensembl" id="ENSPRET00000017874.1">
    <property type="protein sequence ID" value="ENSPREP00000017686.1"/>
    <property type="gene ID" value="ENSPREG00000011964.1"/>
</dbReference>